<reference evidence="3" key="1">
    <citation type="submission" date="2023-09" db="EMBL/GenBank/DDBJ databases">
        <title>Paucibacter sp. APW11 Genome sequencing and assembly.</title>
        <authorList>
            <person name="Kim I."/>
        </authorList>
    </citation>
    <scope>NUCLEOTIDE SEQUENCE</scope>
    <source>
        <strain evidence="3">APW11</strain>
    </source>
</reference>
<evidence type="ECO:0000313" key="4">
    <source>
        <dbReference type="Proteomes" id="UP001246372"/>
    </source>
</evidence>
<feature type="domain" description="Ice-binding protein C-terminal" evidence="2">
    <location>
        <begin position="188"/>
        <end position="213"/>
    </location>
</feature>
<evidence type="ECO:0000256" key="1">
    <source>
        <dbReference type="SAM" id="SignalP"/>
    </source>
</evidence>
<organism evidence="3 4">
    <name type="scientific">Roseateles aquae</name>
    <dbReference type="NCBI Taxonomy" id="3077235"/>
    <lineage>
        <taxon>Bacteria</taxon>
        <taxon>Pseudomonadati</taxon>
        <taxon>Pseudomonadota</taxon>
        <taxon>Betaproteobacteria</taxon>
        <taxon>Burkholderiales</taxon>
        <taxon>Sphaerotilaceae</taxon>
        <taxon>Roseateles</taxon>
    </lineage>
</organism>
<dbReference type="NCBIfam" id="TIGR02595">
    <property type="entry name" value="PEP_CTERM"/>
    <property type="match status" value="1"/>
</dbReference>
<dbReference type="InterPro" id="IPR013424">
    <property type="entry name" value="Ice-binding_C"/>
</dbReference>
<accession>A0ABU3PIR4</accession>
<evidence type="ECO:0000259" key="2">
    <source>
        <dbReference type="Pfam" id="PF07589"/>
    </source>
</evidence>
<proteinExistence type="predicted"/>
<feature type="chain" id="PRO_5047297950" evidence="1">
    <location>
        <begin position="24"/>
        <end position="218"/>
    </location>
</feature>
<protein>
    <submittedName>
        <fullName evidence="3">PEP-CTERM sorting domain-containing protein</fullName>
    </submittedName>
</protein>
<keyword evidence="1" id="KW-0732">Signal</keyword>
<gene>
    <name evidence="3" type="ORF">RQP53_24450</name>
</gene>
<dbReference type="EMBL" id="JAVXZY010000018">
    <property type="protein sequence ID" value="MDT9002455.1"/>
    <property type="molecule type" value="Genomic_DNA"/>
</dbReference>
<dbReference type="RefSeq" id="WP_315653352.1">
    <property type="nucleotide sequence ID" value="NZ_JAVXZY010000018.1"/>
</dbReference>
<sequence length="218" mass="22710">MTLHLKSGAIALALAAIGGGALATDLPSESITSSVGFNSFFGGTLLDSAVTFISNSSYNGIARTAVYDTGSGLDFYYQFSNDISSKNGIERFSAYDFSSVGSGTVLQVYQTNQAFGIFSTGTESSDYADRSNLGVIGFSFVPNGLSKINPGTTSFTQIIRTSARSYVPGSFGLLDGIGDNAAGFAPSAVPEPQTYLLMLAGMGVIGYIARRRRSDQAG</sequence>
<evidence type="ECO:0000313" key="3">
    <source>
        <dbReference type="EMBL" id="MDT9002455.1"/>
    </source>
</evidence>
<comment type="caution">
    <text evidence="3">The sequence shown here is derived from an EMBL/GenBank/DDBJ whole genome shotgun (WGS) entry which is preliminary data.</text>
</comment>
<keyword evidence="4" id="KW-1185">Reference proteome</keyword>
<dbReference type="Pfam" id="PF07589">
    <property type="entry name" value="PEP-CTERM"/>
    <property type="match status" value="1"/>
</dbReference>
<dbReference type="Proteomes" id="UP001246372">
    <property type="component" value="Unassembled WGS sequence"/>
</dbReference>
<name>A0ABU3PIR4_9BURK</name>
<feature type="signal peptide" evidence="1">
    <location>
        <begin position="1"/>
        <end position="23"/>
    </location>
</feature>